<dbReference type="InterPro" id="IPR010432">
    <property type="entry name" value="RDD"/>
</dbReference>
<evidence type="ECO:0000256" key="5">
    <source>
        <dbReference type="SAM" id="Phobius"/>
    </source>
</evidence>
<dbReference type="RefSeq" id="WP_257498135.1">
    <property type="nucleotide sequence ID" value="NZ_CP102382.1"/>
</dbReference>
<dbReference type="Proteomes" id="UP001317001">
    <property type="component" value="Chromosome"/>
</dbReference>
<keyword evidence="2 5" id="KW-0812">Transmembrane</keyword>
<evidence type="ECO:0000256" key="3">
    <source>
        <dbReference type="ARBA" id="ARBA00022989"/>
    </source>
</evidence>
<evidence type="ECO:0000313" key="7">
    <source>
        <dbReference type="EMBL" id="UUV20230.1"/>
    </source>
</evidence>
<dbReference type="Pfam" id="PF06271">
    <property type="entry name" value="RDD"/>
    <property type="match status" value="1"/>
</dbReference>
<evidence type="ECO:0000256" key="2">
    <source>
        <dbReference type="ARBA" id="ARBA00022692"/>
    </source>
</evidence>
<evidence type="ECO:0000313" key="8">
    <source>
        <dbReference type="Proteomes" id="UP001317001"/>
    </source>
</evidence>
<name>A0ABY5NNV4_9FLAO</name>
<accession>A0ABY5NNV4</accession>
<dbReference type="EMBL" id="CP102382">
    <property type="protein sequence ID" value="UUV20230.1"/>
    <property type="molecule type" value="Genomic_DNA"/>
</dbReference>
<feature type="domain" description="RDD" evidence="6">
    <location>
        <begin position="5"/>
        <end position="84"/>
    </location>
</feature>
<keyword evidence="4 5" id="KW-0472">Membrane</keyword>
<sequence>MTFLIVSLVVIFLGSNFMEEDNPGKFIITLFSILIPGMFLYFSKDSIKGNSIGKWAMGIMIRDERNPDIVPSYSKLLLRNLLLII</sequence>
<keyword evidence="3 5" id="KW-1133">Transmembrane helix</keyword>
<evidence type="ECO:0000256" key="4">
    <source>
        <dbReference type="ARBA" id="ARBA00023136"/>
    </source>
</evidence>
<gene>
    <name evidence="7" type="ORF">NPX36_07585</name>
</gene>
<feature type="transmembrane region" description="Helical" evidence="5">
    <location>
        <begin position="27"/>
        <end position="43"/>
    </location>
</feature>
<evidence type="ECO:0000256" key="1">
    <source>
        <dbReference type="ARBA" id="ARBA00004141"/>
    </source>
</evidence>
<protein>
    <submittedName>
        <fullName evidence="7">RDD family protein</fullName>
    </submittedName>
</protein>
<keyword evidence="8" id="KW-1185">Reference proteome</keyword>
<comment type="subcellular location">
    <subcellularLocation>
        <location evidence="1">Membrane</location>
        <topology evidence="1">Multi-pass membrane protein</topology>
    </subcellularLocation>
</comment>
<reference evidence="7 8" key="1">
    <citation type="submission" date="2022-08" db="EMBL/GenBank/DDBJ databases">
        <title>Myroides zhujiangensis sp. nov., a novel bacterium isolated from sediment in the Pearl River Estuary.</title>
        <authorList>
            <person name="Cui L."/>
        </authorList>
    </citation>
    <scope>NUCLEOTIDE SEQUENCE [LARGE SCALE GENOMIC DNA]</scope>
    <source>
        <strain evidence="7 8">SCSIO 72103</strain>
    </source>
</reference>
<organism evidence="7 8">
    <name type="scientific">Paenimyroides aestuarii</name>
    <dbReference type="NCBI Taxonomy" id="2968490"/>
    <lineage>
        <taxon>Bacteria</taxon>
        <taxon>Pseudomonadati</taxon>
        <taxon>Bacteroidota</taxon>
        <taxon>Flavobacteriia</taxon>
        <taxon>Flavobacteriales</taxon>
        <taxon>Flavobacteriaceae</taxon>
        <taxon>Paenimyroides</taxon>
    </lineage>
</organism>
<proteinExistence type="predicted"/>
<evidence type="ECO:0000259" key="6">
    <source>
        <dbReference type="Pfam" id="PF06271"/>
    </source>
</evidence>